<dbReference type="PANTHER" id="PTHR43137">
    <property type="entry name" value="DIHYDROOROTASE"/>
    <property type="match status" value="1"/>
</dbReference>
<dbReference type="VEuPathDB" id="CryptoDB:Cvel_28218"/>
<evidence type="ECO:0000259" key="9">
    <source>
        <dbReference type="Pfam" id="PF04909"/>
    </source>
</evidence>
<feature type="region of interest" description="Disordered" evidence="8">
    <location>
        <begin position="489"/>
        <end position="572"/>
    </location>
</feature>
<dbReference type="EMBL" id="CDMZ01002890">
    <property type="protein sequence ID" value="CEM44292.1"/>
    <property type="molecule type" value="Genomic_DNA"/>
</dbReference>
<evidence type="ECO:0000256" key="3">
    <source>
        <dbReference type="ARBA" id="ARBA00012860"/>
    </source>
</evidence>
<evidence type="ECO:0000256" key="4">
    <source>
        <dbReference type="ARBA" id="ARBA00022723"/>
    </source>
</evidence>
<dbReference type="NCBIfam" id="TIGR00856">
    <property type="entry name" value="pyrC_dimer"/>
    <property type="match status" value="1"/>
</dbReference>
<reference evidence="10" key="1">
    <citation type="submission" date="2014-11" db="EMBL/GenBank/DDBJ databases">
        <authorList>
            <person name="Otto D Thomas"/>
            <person name="Naeem Raeece"/>
        </authorList>
    </citation>
    <scope>NUCLEOTIDE SEQUENCE</scope>
</reference>
<dbReference type="Gene3D" id="3.20.20.140">
    <property type="entry name" value="Metal-dependent hydrolases"/>
    <property type="match status" value="1"/>
</dbReference>
<feature type="compositionally biased region" description="Basic and acidic residues" evidence="8">
    <location>
        <begin position="534"/>
        <end position="549"/>
    </location>
</feature>
<evidence type="ECO:0000256" key="5">
    <source>
        <dbReference type="ARBA" id="ARBA00022801"/>
    </source>
</evidence>
<evidence type="ECO:0000256" key="6">
    <source>
        <dbReference type="ARBA" id="ARBA00022833"/>
    </source>
</evidence>
<dbReference type="InterPro" id="IPR004721">
    <property type="entry name" value="DHOdimr"/>
</dbReference>
<name>A0A0G4HJN7_9ALVE</name>
<dbReference type="InterPro" id="IPR006680">
    <property type="entry name" value="Amidohydro-rel"/>
</dbReference>
<evidence type="ECO:0000256" key="2">
    <source>
        <dbReference type="ARBA" id="ARBA00005631"/>
    </source>
</evidence>
<feature type="compositionally biased region" description="Acidic residues" evidence="8">
    <location>
        <begin position="494"/>
        <end position="513"/>
    </location>
</feature>
<organism evidence="10">
    <name type="scientific">Chromera velia CCMP2878</name>
    <dbReference type="NCBI Taxonomy" id="1169474"/>
    <lineage>
        <taxon>Eukaryota</taxon>
        <taxon>Sar</taxon>
        <taxon>Alveolata</taxon>
        <taxon>Colpodellida</taxon>
        <taxon>Chromeraceae</taxon>
        <taxon>Chromera</taxon>
    </lineage>
</organism>
<dbReference type="GO" id="GO:0005737">
    <property type="term" value="C:cytoplasm"/>
    <property type="evidence" value="ECO:0007669"/>
    <property type="project" value="TreeGrafter"/>
</dbReference>
<dbReference type="PROSITE" id="PS00483">
    <property type="entry name" value="DIHYDROOROTASE_2"/>
    <property type="match status" value="1"/>
</dbReference>
<evidence type="ECO:0000256" key="8">
    <source>
        <dbReference type="SAM" id="MobiDB-lite"/>
    </source>
</evidence>
<keyword evidence="6" id="KW-0862">Zinc</keyword>
<dbReference type="AlphaFoldDB" id="A0A0G4HJN7"/>
<keyword evidence="5" id="KW-0378">Hydrolase</keyword>
<sequence length="687" mass="75478">MHVHLRQGAMMKAVTPSIRSGGCSRVLVMPNLTPPVTSSARAEEYKKELEALDPSVQYLMTLYLSPEIDKADLARAKEVGVVGVKSYPRGVTTNSEAGVESYEGYYPIFEEMERLGLILHLHGEVPGESVLDAEARFLPNLEKLHKDFPSLRIILEHVTTKAAVEVVKKLGPSVGATVTAHHLEITIDDVVGCSRNFCKPVAKRIEDREAIRSVVLEGNPKFFLGSDSAPHPTDKKNVNWKAPAGVFTTPYLLQYVADTLTRLGALHRLPGFACEFGARFFRVTPKDFSVSLTEGEGKTSVPCVELRRGEFEVPSLFGEDTLGVDGAALPFRAGKSFFLLLRKDLVSLLSFVVFPLLCLSEETLWRVCKYPDNHCNTADGIFECVTLQTDNGTYPHACVSPDWDQMRGRLMLGVSRVERNGTVSFAVRYHNVEGSSGNRPGRGMNGTVSSDSEEEGGSCTRQNGVSRLGRDTAEAGRCFQAARTWLRVERVESEEAGDQTEEGESEEEPEDPVSEQPVGDDPLPEEPVPVPEQPVREEPVREEPVREEPVTEEPVTEETVTEEPVREDPEDEVDVCVGTADVSVVFPSSMSAVPVLIRGHVNSDGLLIGPRKEMTVSALESAESARPQSVVEGCRRGEMRKLFVQVGTRWVKPAEGMTVEMLPVSDGGVVNLLWMRTRASQVNANSF</sequence>
<keyword evidence="7" id="KW-0665">Pyrimidine biosynthesis</keyword>
<comment type="pathway">
    <text evidence="1">Pyrimidine metabolism; UMP biosynthesis via de novo pathway; (S)-dihydroorotate from bicarbonate: step 3/3.</text>
</comment>
<evidence type="ECO:0000313" key="10">
    <source>
        <dbReference type="EMBL" id="CEM44292.1"/>
    </source>
</evidence>
<dbReference type="Pfam" id="PF04909">
    <property type="entry name" value="Amidohydro_2"/>
    <property type="match status" value="1"/>
</dbReference>
<dbReference type="GO" id="GO:0004151">
    <property type="term" value="F:dihydroorotase activity"/>
    <property type="evidence" value="ECO:0007669"/>
    <property type="project" value="UniProtKB-EC"/>
</dbReference>
<dbReference type="HAMAP" id="MF_00219">
    <property type="entry name" value="PyrC_classII"/>
    <property type="match status" value="1"/>
</dbReference>
<evidence type="ECO:0000256" key="1">
    <source>
        <dbReference type="ARBA" id="ARBA00004880"/>
    </source>
</evidence>
<dbReference type="SUPFAM" id="SSF51556">
    <property type="entry name" value="Metallo-dependent hydrolases"/>
    <property type="match status" value="1"/>
</dbReference>
<dbReference type="EC" id="3.5.2.3" evidence="3"/>
<dbReference type="UniPathway" id="UPA00070">
    <property type="reaction ID" value="UER00117"/>
</dbReference>
<dbReference type="PANTHER" id="PTHR43137:SF1">
    <property type="entry name" value="DIHYDROOROTASE"/>
    <property type="match status" value="1"/>
</dbReference>
<dbReference type="GO" id="GO:0044205">
    <property type="term" value="P:'de novo' UMP biosynthetic process"/>
    <property type="evidence" value="ECO:0007669"/>
    <property type="project" value="UniProtKB-UniPathway"/>
</dbReference>
<feature type="region of interest" description="Disordered" evidence="8">
    <location>
        <begin position="432"/>
        <end position="468"/>
    </location>
</feature>
<keyword evidence="4" id="KW-0479">Metal-binding</keyword>
<comment type="similarity">
    <text evidence="2">Belongs to the metallo-dependent hydrolases superfamily. DHOase family. Class II DHOase subfamily.</text>
</comment>
<dbReference type="InterPro" id="IPR002195">
    <property type="entry name" value="Dihydroorotase_CS"/>
</dbReference>
<protein>
    <recommendedName>
        <fullName evidence="3">dihydroorotase</fullName>
        <ecNumber evidence="3">3.5.2.3</ecNumber>
    </recommendedName>
</protein>
<accession>A0A0G4HJN7</accession>
<dbReference type="InterPro" id="IPR032466">
    <property type="entry name" value="Metal_Hydrolase"/>
</dbReference>
<dbReference type="GO" id="GO:0006207">
    <property type="term" value="P:'de novo' pyrimidine nucleobase biosynthetic process"/>
    <property type="evidence" value="ECO:0007669"/>
    <property type="project" value="TreeGrafter"/>
</dbReference>
<dbReference type="GO" id="GO:0046872">
    <property type="term" value="F:metal ion binding"/>
    <property type="evidence" value="ECO:0007669"/>
    <property type="project" value="UniProtKB-KW"/>
</dbReference>
<proteinExistence type="inferred from homology"/>
<feature type="domain" description="Amidohydrolase-related" evidence="9">
    <location>
        <begin position="67"/>
        <end position="157"/>
    </location>
</feature>
<gene>
    <name evidence="10" type="ORF">Cvel_28218</name>
</gene>
<evidence type="ECO:0000256" key="7">
    <source>
        <dbReference type="ARBA" id="ARBA00022975"/>
    </source>
</evidence>
<feature type="compositionally biased region" description="Acidic residues" evidence="8">
    <location>
        <begin position="550"/>
        <end position="561"/>
    </location>
</feature>